<evidence type="ECO:0000313" key="3">
    <source>
        <dbReference type="Proteomes" id="UP000298246"/>
    </source>
</evidence>
<dbReference type="PANTHER" id="PTHR43798">
    <property type="entry name" value="MONOACYLGLYCEROL LIPASE"/>
    <property type="match status" value="1"/>
</dbReference>
<dbReference type="PRINTS" id="PR00111">
    <property type="entry name" value="ABHYDROLASE"/>
</dbReference>
<evidence type="ECO:0000259" key="1">
    <source>
        <dbReference type="Pfam" id="PF00561"/>
    </source>
</evidence>
<dbReference type="SUPFAM" id="SSF53474">
    <property type="entry name" value="alpha/beta-Hydrolases"/>
    <property type="match status" value="1"/>
</dbReference>
<reference evidence="2 3" key="1">
    <citation type="submission" date="2017-03" db="EMBL/GenBank/DDBJ databases">
        <title>Isolation of Levoglucosan Utilizing Bacteria.</title>
        <authorList>
            <person name="Arya A.S."/>
        </authorList>
    </citation>
    <scope>NUCLEOTIDE SEQUENCE [LARGE SCALE GENOMIC DNA]</scope>
    <source>
        <strain evidence="2 3">MEC069</strain>
    </source>
</reference>
<dbReference type="RefSeq" id="WP_134757463.1">
    <property type="nucleotide sequence ID" value="NZ_MYFO02000014.1"/>
</dbReference>
<dbReference type="OrthoDB" id="9797695at2"/>
<dbReference type="InterPro" id="IPR029058">
    <property type="entry name" value="AB_hydrolase_fold"/>
</dbReference>
<accession>A0A4Y8PQV8</accession>
<dbReference type="InterPro" id="IPR050266">
    <property type="entry name" value="AB_hydrolase_sf"/>
</dbReference>
<sequence length="299" mass="34300">MTNPRELPIRADFPFEGRYLEVNGHRLHYIDEGSGDPIVFLHGNPTWSYDWRNIIPYLTTASRCIAVDLIGMGRSDKPDIGYTYVEHVDYITKFIEQLGLSRIVLVGHDWGTAIGLQYAAAHPDNIKAVVMIEPQALTPFADWSAFSPAEAVGLFQTLRDPEQGWPFMRDNSVFIEGMTQTIISRTITPEEHDYFREPFREKSSRKPMWVFPNQLPISGHPAEVVSAVEERNRWFTSTPIPKLLFYATPGCNVREPELAWCRNDLDNLTLHSIGEGFHYLMEENPHEIGQELARWLQNV</sequence>
<dbReference type="AlphaFoldDB" id="A0A4Y8PQV8"/>
<dbReference type="GO" id="GO:0003824">
    <property type="term" value="F:catalytic activity"/>
    <property type="evidence" value="ECO:0007669"/>
    <property type="project" value="InterPro"/>
</dbReference>
<keyword evidence="3" id="KW-1185">Reference proteome</keyword>
<feature type="domain" description="AB hydrolase-1" evidence="1">
    <location>
        <begin position="37"/>
        <end position="149"/>
    </location>
</feature>
<dbReference type="InterPro" id="IPR000073">
    <property type="entry name" value="AB_hydrolase_1"/>
</dbReference>
<name>A0A4Y8PQV8_9BACL</name>
<proteinExistence type="predicted"/>
<dbReference type="EMBL" id="MYFO01000058">
    <property type="protein sequence ID" value="TFE83079.1"/>
    <property type="molecule type" value="Genomic_DNA"/>
</dbReference>
<gene>
    <name evidence="2" type="ORF">B5M42_23785</name>
</gene>
<dbReference type="NCBIfam" id="NF002938">
    <property type="entry name" value="PRK03592.1"/>
    <property type="match status" value="1"/>
</dbReference>
<dbReference type="Pfam" id="PF00561">
    <property type="entry name" value="Abhydrolase_1"/>
    <property type="match status" value="1"/>
</dbReference>
<dbReference type="PANTHER" id="PTHR43798:SF33">
    <property type="entry name" value="HYDROLASE, PUTATIVE (AFU_ORTHOLOGUE AFUA_2G14860)-RELATED"/>
    <property type="match status" value="1"/>
</dbReference>
<organism evidence="2 3">
    <name type="scientific">Paenibacillus athensensis</name>
    <dbReference type="NCBI Taxonomy" id="1967502"/>
    <lineage>
        <taxon>Bacteria</taxon>
        <taxon>Bacillati</taxon>
        <taxon>Bacillota</taxon>
        <taxon>Bacilli</taxon>
        <taxon>Bacillales</taxon>
        <taxon>Paenibacillaceae</taxon>
        <taxon>Paenibacillus</taxon>
    </lineage>
</organism>
<dbReference type="Proteomes" id="UP000298246">
    <property type="component" value="Unassembled WGS sequence"/>
</dbReference>
<evidence type="ECO:0000313" key="2">
    <source>
        <dbReference type="EMBL" id="TFE83079.1"/>
    </source>
</evidence>
<comment type="caution">
    <text evidence="2">The sequence shown here is derived from an EMBL/GenBank/DDBJ whole genome shotgun (WGS) entry which is preliminary data.</text>
</comment>
<dbReference type="PRINTS" id="PR00412">
    <property type="entry name" value="EPOXHYDRLASE"/>
</dbReference>
<dbReference type="GO" id="GO:0016020">
    <property type="term" value="C:membrane"/>
    <property type="evidence" value="ECO:0007669"/>
    <property type="project" value="TreeGrafter"/>
</dbReference>
<dbReference type="Gene3D" id="3.40.50.1820">
    <property type="entry name" value="alpha/beta hydrolase"/>
    <property type="match status" value="1"/>
</dbReference>
<protein>
    <recommendedName>
        <fullName evidence="1">AB hydrolase-1 domain-containing protein</fullName>
    </recommendedName>
</protein>
<dbReference type="InterPro" id="IPR000639">
    <property type="entry name" value="Epox_hydrolase-like"/>
</dbReference>